<protein>
    <recommendedName>
        <fullName evidence="3">histidine kinase</fullName>
        <ecNumber evidence="3">2.7.13.3</ecNumber>
    </recommendedName>
</protein>
<evidence type="ECO:0000256" key="8">
    <source>
        <dbReference type="ARBA" id="ARBA00023012"/>
    </source>
</evidence>
<dbReference type="PROSITE" id="PS50110">
    <property type="entry name" value="RESPONSE_REGULATORY"/>
    <property type="match status" value="1"/>
</dbReference>
<dbReference type="InterPro" id="IPR003661">
    <property type="entry name" value="HisK_dim/P_dom"/>
</dbReference>
<dbReference type="FunFam" id="3.30.565.10:FF:000010">
    <property type="entry name" value="Sensor histidine kinase RcsC"/>
    <property type="match status" value="1"/>
</dbReference>
<dbReference type="InterPro" id="IPR007895">
    <property type="entry name" value="MASE1"/>
</dbReference>
<evidence type="ECO:0000313" key="16">
    <source>
        <dbReference type="Proteomes" id="UP000188243"/>
    </source>
</evidence>
<evidence type="ECO:0000256" key="2">
    <source>
        <dbReference type="ARBA" id="ARBA00004651"/>
    </source>
</evidence>
<dbReference type="SMART" id="SM00448">
    <property type="entry name" value="REC"/>
    <property type="match status" value="1"/>
</dbReference>
<dbReference type="SUPFAM" id="SSF52172">
    <property type="entry name" value="CheY-like"/>
    <property type="match status" value="1"/>
</dbReference>
<keyword evidence="7 11" id="KW-1133">Transmembrane helix</keyword>
<dbReference type="EMBL" id="CP019628">
    <property type="protein sequence ID" value="AQP99827.1"/>
    <property type="molecule type" value="Genomic_DNA"/>
</dbReference>
<gene>
    <name evidence="15" type="ORF">B0W48_08505</name>
</gene>
<feature type="transmembrane region" description="Helical" evidence="11">
    <location>
        <begin position="165"/>
        <end position="186"/>
    </location>
</feature>
<dbReference type="AlphaFoldDB" id="A0A1Q2GXN0"/>
<feature type="transmembrane region" description="Helical" evidence="11">
    <location>
        <begin position="485"/>
        <end position="507"/>
    </location>
</feature>
<feature type="transmembrane region" description="Helical" evidence="11">
    <location>
        <begin position="125"/>
        <end position="145"/>
    </location>
</feature>
<keyword evidence="15" id="KW-0808">Transferase</keyword>
<evidence type="ECO:0000256" key="11">
    <source>
        <dbReference type="SAM" id="Phobius"/>
    </source>
</evidence>
<accession>A0A1Q2GXN0</accession>
<dbReference type="InterPro" id="IPR001789">
    <property type="entry name" value="Sig_transdc_resp-reg_receiver"/>
</dbReference>
<reference evidence="15 16" key="1">
    <citation type="submission" date="2017-02" db="EMBL/GenBank/DDBJ databases">
        <title>Complete genome sequence of the cold-active Pseudoalteromonas aliena strain EH1 isolated from Arctic seawater.</title>
        <authorList>
            <person name="Kim E."/>
            <person name="Heo E."/>
            <person name="Kim H."/>
            <person name="Kim D."/>
        </authorList>
    </citation>
    <scope>NUCLEOTIDE SEQUENCE [LARGE SCALE GENOMIC DNA]</scope>
    <source>
        <strain evidence="15 16">EH1</strain>
    </source>
</reference>
<evidence type="ECO:0000256" key="4">
    <source>
        <dbReference type="ARBA" id="ARBA00022475"/>
    </source>
</evidence>
<dbReference type="Gene3D" id="1.10.287.130">
    <property type="match status" value="1"/>
</dbReference>
<dbReference type="InterPro" id="IPR011006">
    <property type="entry name" value="CheY-like_superfamily"/>
</dbReference>
<dbReference type="PROSITE" id="PS50109">
    <property type="entry name" value="HIS_KIN"/>
    <property type="match status" value="1"/>
</dbReference>
<feature type="transmembrane region" description="Helical" evidence="11">
    <location>
        <begin position="38"/>
        <end position="55"/>
    </location>
</feature>
<evidence type="ECO:0000256" key="10">
    <source>
        <dbReference type="PROSITE-ProRule" id="PRU00169"/>
    </source>
</evidence>
<dbReference type="EC" id="2.7.13.3" evidence="3"/>
<comment type="catalytic activity">
    <reaction evidence="1">
        <text>ATP + protein L-histidine = ADP + protein N-phospho-L-histidine.</text>
        <dbReference type="EC" id="2.7.13.3"/>
    </reaction>
</comment>
<keyword evidence="6 11" id="KW-0812">Transmembrane</keyword>
<dbReference type="SMART" id="SM00387">
    <property type="entry name" value="HATPase_c"/>
    <property type="match status" value="1"/>
</dbReference>
<dbReference type="Pfam" id="PF05231">
    <property type="entry name" value="MASE1"/>
    <property type="match status" value="1"/>
</dbReference>
<sequence>MKNFNSKYHSIIFYTLFVLAYFFVGITLTKLAFNSQTIPIWLPAGIALVGCYIWWWRFIPPLFIAAMAFNLNIFDSSLHEMVLIGSSFNEAMYIAFGVVIQAIVGAALLKCWLGHPLHFKKRKNIVYFIVVVAILVSLISANLGVFALSQFNSAYSVDNHWQNVIYWWLGDTLGVLIATPFLLSLLPLKSNQHSISALPTIAVCSVLFISVAVTTQLYEQENRKNTIKIAEREVHVIENSLYRYTNRSIIAVQSLASQVQSSSTLSQQDFYSYADQLLEQHSFIKTLSWNEKIPQDKHQDFIKEISSIYHSSIEIVGEPLEKDDPLMIVKYIAPFSGNQKVIGFNILSNSDLKGPLLKSNTGHLPVGTKIIQLLTQSKVSGPTYLLFAPVYSQNENRETVKGYATGVFLIHSIIEQAISKQQSEMFSIDIYEDINKPPFYNNYAENLDQAKGSRIMSFNINFGGQQWIVKLALKESFLAQHNNQFTLLLLVLQVAVCSLILMVLFLFNQQQIELTRQVTERTHSLVQAKKQSDLANQAKSQFLANMSHEIRTPLNAVIGFSSLARKDDSAATLIGYLDKINSSSKSLLGLINDILDISKIESQRLVIEYIPFDFNALIQRINNMFEQSASNKGIDWKINSSLQGNVWFIGDSMRIEQILLNLCSNAIKFTSKGSVTVNIEAKLSAPNKTQLTISVIDTGIGIKESQHKNLFNAFTQADSSTSRQFGGTGLGLAIAKELSQLMDAEITLQSELNKGSTFTLSIELATTAPQAPPVVEYTNINIACLKILVAEDNPVNQMVIKAMLSSLGIVPHLVENGEMAVDIVKQQNFDLVLMDCQMPVMDGYRATALIRQFKTDKELPIIALTADVMPEDKAHAQAVGFNQHLAKPLELSKLSECLAQYAVVNEQ</sequence>
<evidence type="ECO:0000256" key="9">
    <source>
        <dbReference type="ARBA" id="ARBA00023136"/>
    </source>
</evidence>
<dbReference type="Pfam" id="PF00072">
    <property type="entry name" value="Response_reg"/>
    <property type="match status" value="1"/>
</dbReference>
<keyword evidence="9 11" id="KW-0472">Membrane</keyword>
<dbReference type="InterPro" id="IPR005467">
    <property type="entry name" value="His_kinase_dom"/>
</dbReference>
<evidence type="ECO:0000256" key="6">
    <source>
        <dbReference type="ARBA" id="ARBA00022692"/>
    </source>
</evidence>
<dbReference type="CDD" id="cd17546">
    <property type="entry name" value="REC_hyHK_CKI1_RcsC-like"/>
    <property type="match status" value="1"/>
</dbReference>
<keyword evidence="5 10" id="KW-0597">Phosphoprotein</keyword>
<dbReference type="KEGG" id="paln:B0W48_08505"/>
<dbReference type="RefSeq" id="WP_077536567.1">
    <property type="nucleotide sequence ID" value="NZ_CP019628.1"/>
</dbReference>
<dbReference type="SUPFAM" id="SSF55874">
    <property type="entry name" value="ATPase domain of HSP90 chaperone/DNA topoisomerase II/histidine kinase"/>
    <property type="match status" value="1"/>
</dbReference>
<dbReference type="InterPro" id="IPR036097">
    <property type="entry name" value="HisK_dim/P_sf"/>
</dbReference>
<name>A0A1Q2GXN0_9GAMM</name>
<evidence type="ECO:0000256" key="3">
    <source>
        <dbReference type="ARBA" id="ARBA00012438"/>
    </source>
</evidence>
<dbReference type="Gene3D" id="3.30.450.350">
    <property type="entry name" value="CHASE domain"/>
    <property type="match status" value="1"/>
</dbReference>
<evidence type="ECO:0000259" key="14">
    <source>
        <dbReference type="PROSITE" id="PS50839"/>
    </source>
</evidence>
<dbReference type="PRINTS" id="PR00344">
    <property type="entry name" value="BCTRLSENSOR"/>
</dbReference>
<proteinExistence type="predicted"/>
<organism evidence="15 16">
    <name type="scientific">Pseudoalteromonas aliena</name>
    <dbReference type="NCBI Taxonomy" id="247523"/>
    <lineage>
        <taxon>Bacteria</taxon>
        <taxon>Pseudomonadati</taxon>
        <taxon>Pseudomonadota</taxon>
        <taxon>Gammaproteobacteria</taxon>
        <taxon>Alteromonadales</taxon>
        <taxon>Pseudoalteromonadaceae</taxon>
        <taxon>Pseudoalteromonas</taxon>
    </lineage>
</organism>
<dbReference type="GO" id="GO:0000155">
    <property type="term" value="F:phosphorelay sensor kinase activity"/>
    <property type="evidence" value="ECO:0007669"/>
    <property type="project" value="InterPro"/>
</dbReference>
<feature type="transmembrane region" description="Helical" evidence="11">
    <location>
        <begin position="198"/>
        <end position="218"/>
    </location>
</feature>
<dbReference type="InterPro" id="IPR042240">
    <property type="entry name" value="CHASE_sf"/>
</dbReference>
<keyword evidence="4" id="KW-1003">Cell membrane</keyword>
<feature type="domain" description="CHASE" evidence="14">
    <location>
        <begin position="261"/>
        <end position="420"/>
    </location>
</feature>
<dbReference type="SUPFAM" id="SSF47384">
    <property type="entry name" value="Homodimeric domain of signal transducing histidine kinase"/>
    <property type="match status" value="1"/>
</dbReference>
<feature type="modified residue" description="4-aspartylphosphate" evidence="10">
    <location>
        <position position="835"/>
    </location>
</feature>
<dbReference type="SMART" id="SM00388">
    <property type="entry name" value="HisKA"/>
    <property type="match status" value="1"/>
</dbReference>
<feature type="domain" description="Response regulatory" evidence="13">
    <location>
        <begin position="786"/>
        <end position="902"/>
    </location>
</feature>
<dbReference type="CDD" id="cd00082">
    <property type="entry name" value="HisKA"/>
    <property type="match status" value="1"/>
</dbReference>
<evidence type="ECO:0000259" key="12">
    <source>
        <dbReference type="PROSITE" id="PS50109"/>
    </source>
</evidence>
<dbReference type="CDD" id="cd16922">
    <property type="entry name" value="HATPase_EvgS-ArcB-TorS-like"/>
    <property type="match status" value="1"/>
</dbReference>
<evidence type="ECO:0000256" key="7">
    <source>
        <dbReference type="ARBA" id="ARBA00022989"/>
    </source>
</evidence>
<feature type="transmembrane region" description="Helical" evidence="11">
    <location>
        <begin position="12"/>
        <end position="32"/>
    </location>
</feature>
<dbReference type="InterPro" id="IPR006189">
    <property type="entry name" value="CHASE_dom"/>
</dbReference>
<dbReference type="Pfam" id="PF02518">
    <property type="entry name" value="HATPase_c"/>
    <property type="match status" value="1"/>
</dbReference>
<keyword evidence="8" id="KW-0902">Two-component regulatory system</keyword>
<feature type="transmembrane region" description="Helical" evidence="11">
    <location>
        <begin position="91"/>
        <end position="113"/>
    </location>
</feature>
<dbReference type="Proteomes" id="UP000188243">
    <property type="component" value="Chromosome"/>
</dbReference>
<dbReference type="Gene3D" id="3.30.565.10">
    <property type="entry name" value="Histidine kinase-like ATPase, C-terminal domain"/>
    <property type="match status" value="1"/>
</dbReference>
<evidence type="ECO:0000313" key="15">
    <source>
        <dbReference type="EMBL" id="AQP99827.1"/>
    </source>
</evidence>
<evidence type="ECO:0000256" key="1">
    <source>
        <dbReference type="ARBA" id="ARBA00000085"/>
    </source>
</evidence>
<dbReference type="SMART" id="SM01079">
    <property type="entry name" value="CHASE"/>
    <property type="match status" value="1"/>
</dbReference>
<dbReference type="Gene3D" id="3.40.50.2300">
    <property type="match status" value="1"/>
</dbReference>
<comment type="subcellular location">
    <subcellularLocation>
        <location evidence="2">Cell membrane</location>
        <topology evidence="2">Multi-pass membrane protein</topology>
    </subcellularLocation>
</comment>
<dbReference type="GO" id="GO:0005886">
    <property type="term" value="C:plasma membrane"/>
    <property type="evidence" value="ECO:0007669"/>
    <property type="project" value="UniProtKB-SubCell"/>
</dbReference>
<dbReference type="InterPro" id="IPR036890">
    <property type="entry name" value="HATPase_C_sf"/>
</dbReference>
<dbReference type="PANTHER" id="PTHR45339">
    <property type="entry name" value="HYBRID SIGNAL TRANSDUCTION HISTIDINE KINASE J"/>
    <property type="match status" value="1"/>
</dbReference>
<feature type="domain" description="Histidine kinase" evidence="12">
    <location>
        <begin position="545"/>
        <end position="766"/>
    </location>
</feature>
<dbReference type="STRING" id="247523.B0W48_08505"/>
<dbReference type="Pfam" id="PF03924">
    <property type="entry name" value="CHASE"/>
    <property type="match status" value="1"/>
</dbReference>
<dbReference type="InterPro" id="IPR004358">
    <property type="entry name" value="Sig_transdc_His_kin-like_C"/>
</dbReference>
<evidence type="ECO:0000256" key="5">
    <source>
        <dbReference type="ARBA" id="ARBA00022553"/>
    </source>
</evidence>
<dbReference type="PROSITE" id="PS50839">
    <property type="entry name" value="CHASE"/>
    <property type="match status" value="1"/>
</dbReference>
<dbReference type="Pfam" id="PF00512">
    <property type="entry name" value="HisKA"/>
    <property type="match status" value="1"/>
</dbReference>
<evidence type="ECO:0000259" key="13">
    <source>
        <dbReference type="PROSITE" id="PS50110"/>
    </source>
</evidence>
<dbReference type="InterPro" id="IPR003594">
    <property type="entry name" value="HATPase_dom"/>
</dbReference>
<dbReference type="PANTHER" id="PTHR45339:SF1">
    <property type="entry name" value="HYBRID SIGNAL TRANSDUCTION HISTIDINE KINASE J"/>
    <property type="match status" value="1"/>
</dbReference>
<keyword evidence="15" id="KW-0418">Kinase</keyword>